<evidence type="ECO:0000313" key="5">
    <source>
        <dbReference type="Proteomes" id="UP000283700"/>
    </source>
</evidence>
<protein>
    <recommendedName>
        <fullName evidence="1">Actin-like protein N-terminal domain-containing protein</fullName>
    </recommendedName>
</protein>
<dbReference type="Gene3D" id="3.30.420.40">
    <property type="match status" value="1"/>
</dbReference>
<evidence type="ECO:0000259" key="1">
    <source>
        <dbReference type="Pfam" id="PF17989"/>
    </source>
</evidence>
<comment type="caution">
    <text evidence="2">The sequence shown here is derived from an EMBL/GenBank/DDBJ whole genome shotgun (WGS) entry which is preliminary data.</text>
</comment>
<feature type="domain" description="Actin-like protein N-terminal" evidence="1">
    <location>
        <begin position="27"/>
        <end position="191"/>
    </location>
</feature>
<proteinExistence type="predicted"/>
<dbReference type="EMBL" id="QSOE01000067">
    <property type="protein sequence ID" value="RGI85552.1"/>
    <property type="molecule type" value="Genomic_DNA"/>
</dbReference>
<gene>
    <name evidence="3" type="ORF">DWZ29_01695</name>
    <name evidence="2" type="ORF">DXD91_10045</name>
</gene>
<dbReference type="InterPro" id="IPR043129">
    <property type="entry name" value="ATPase_NBD"/>
</dbReference>
<dbReference type="InterPro" id="IPR040607">
    <property type="entry name" value="ALP_N"/>
</dbReference>
<organism evidence="2 4">
    <name type="scientific">Anaerobutyricum hallii</name>
    <dbReference type="NCBI Taxonomy" id="39488"/>
    <lineage>
        <taxon>Bacteria</taxon>
        <taxon>Bacillati</taxon>
        <taxon>Bacillota</taxon>
        <taxon>Clostridia</taxon>
        <taxon>Lachnospirales</taxon>
        <taxon>Lachnospiraceae</taxon>
        <taxon>Anaerobutyricum</taxon>
    </lineage>
</organism>
<dbReference type="RefSeq" id="WP_117982818.1">
    <property type="nucleotide sequence ID" value="NZ_DBFOXH010000052.1"/>
</dbReference>
<dbReference type="AlphaFoldDB" id="A0A374NIR6"/>
<dbReference type="Proteomes" id="UP000262524">
    <property type="component" value="Unassembled WGS sequence"/>
</dbReference>
<dbReference type="EMBL" id="QRQO01000003">
    <property type="protein sequence ID" value="RHN17197.1"/>
    <property type="molecule type" value="Genomic_DNA"/>
</dbReference>
<dbReference type="Proteomes" id="UP000283700">
    <property type="component" value="Unassembled WGS sequence"/>
</dbReference>
<reference evidence="4 5" key="1">
    <citation type="submission" date="2018-08" db="EMBL/GenBank/DDBJ databases">
        <title>A genome reference for cultivated species of the human gut microbiota.</title>
        <authorList>
            <person name="Zou Y."/>
            <person name="Xue W."/>
            <person name="Luo G."/>
        </authorList>
    </citation>
    <scope>NUCLEOTIDE SEQUENCE [LARGE SCALE GENOMIC DNA]</scope>
    <source>
        <strain evidence="3 5">AF31-17AC</strain>
        <strain evidence="2 4">TM10-1AC</strain>
    </source>
</reference>
<evidence type="ECO:0000313" key="2">
    <source>
        <dbReference type="EMBL" id="RGI85552.1"/>
    </source>
</evidence>
<dbReference type="Pfam" id="PF17989">
    <property type="entry name" value="ALP_N"/>
    <property type="match status" value="1"/>
</dbReference>
<dbReference type="SUPFAM" id="SSF53067">
    <property type="entry name" value="Actin-like ATPase domain"/>
    <property type="match status" value="2"/>
</dbReference>
<evidence type="ECO:0000313" key="4">
    <source>
        <dbReference type="Proteomes" id="UP000262524"/>
    </source>
</evidence>
<name>A0A374NIR6_9FIRM</name>
<evidence type="ECO:0000313" key="3">
    <source>
        <dbReference type="EMBL" id="RHN17197.1"/>
    </source>
</evidence>
<sequence length="389" mass="44210">MNTNDFKTRTEIIEEQSTCPEGYWVLGLDTGYSSVKGKSPNKRFAFPYYAKKVPEGRAFLREAEDSDIRYRDETGEWVVGKLAYDEVNAKEIVDSEQELTGRHRFFTDIFRVTTRTGIALGLMPNKYGSCEDKHIMIEAGLPPKYINDAVDLREALCGKHDFEVKVGAGNWIKYSIELKENDIQVMPQPLGSLVSASTNANGRQSKTAIQYWSGNVIVFDPGYGTLDTYIVKRGQVIGKGETFPEYGMHEVFARTCRDIEKEFGLSIEVPELQNCLESGEVKVIVSRRPLKTRKYSFKDILEKNCVEVCKEVIERLSSIYNYFVDYDYIIATGGTFEAWKDVFINAFKDVEDLRVIPANINNVSVSTVYSNVNGYYYYLSNMLGRSKTA</sequence>
<accession>A0A374NIR6</accession>